<dbReference type="Pfam" id="PF09490">
    <property type="entry name" value="CbtA"/>
    <property type="match status" value="1"/>
</dbReference>
<feature type="transmembrane region" description="Helical" evidence="2">
    <location>
        <begin position="255"/>
        <end position="275"/>
    </location>
</feature>
<comment type="caution">
    <text evidence="3">The sequence shown here is derived from an EMBL/GenBank/DDBJ whole genome shotgun (WGS) entry which is preliminary data.</text>
</comment>
<keyword evidence="2" id="KW-0472">Membrane</keyword>
<accession>A0ABX1BDS1</accession>
<feature type="compositionally biased region" description="Gly residues" evidence="1">
    <location>
        <begin position="48"/>
        <end position="64"/>
    </location>
</feature>
<dbReference type="InterPro" id="IPR012666">
    <property type="entry name" value="CbtA_put"/>
</dbReference>
<feature type="transmembrane region" description="Helical" evidence="2">
    <location>
        <begin position="185"/>
        <end position="205"/>
    </location>
</feature>
<keyword evidence="4" id="KW-1185">Reference proteome</keyword>
<keyword evidence="2" id="KW-0812">Transmembrane</keyword>
<dbReference type="RefSeq" id="WP_168015509.1">
    <property type="nucleotide sequence ID" value="NZ_JAATEP010000030.1"/>
</dbReference>
<feature type="transmembrane region" description="Helical" evidence="2">
    <location>
        <begin position="147"/>
        <end position="165"/>
    </location>
</feature>
<feature type="region of interest" description="Disordered" evidence="1">
    <location>
        <begin position="47"/>
        <end position="103"/>
    </location>
</feature>
<gene>
    <name evidence="3" type="ORF">HCN51_34820</name>
</gene>
<evidence type="ECO:0000313" key="4">
    <source>
        <dbReference type="Proteomes" id="UP000696294"/>
    </source>
</evidence>
<evidence type="ECO:0000256" key="1">
    <source>
        <dbReference type="SAM" id="MobiDB-lite"/>
    </source>
</evidence>
<reference evidence="3 4" key="1">
    <citation type="submission" date="2020-03" db="EMBL/GenBank/DDBJ databases">
        <title>WGS of actinomycetes isolated from Thailand.</title>
        <authorList>
            <person name="Thawai C."/>
        </authorList>
    </citation>
    <scope>NUCLEOTIDE SEQUENCE [LARGE SCALE GENOMIC DNA]</scope>
    <source>
        <strain evidence="3 4">FMUSA5-5</strain>
    </source>
</reference>
<name>A0ABX1BDS1_9ACTN</name>
<evidence type="ECO:0000313" key="3">
    <source>
        <dbReference type="EMBL" id="NJP94559.1"/>
    </source>
</evidence>
<organism evidence="3 4">
    <name type="scientific">Nonomuraea composti</name>
    <dbReference type="NCBI Taxonomy" id="2720023"/>
    <lineage>
        <taxon>Bacteria</taxon>
        <taxon>Bacillati</taxon>
        <taxon>Actinomycetota</taxon>
        <taxon>Actinomycetes</taxon>
        <taxon>Streptosporangiales</taxon>
        <taxon>Streptosporangiaceae</taxon>
        <taxon>Nonomuraea</taxon>
    </lineage>
</organism>
<sequence length="306" mass="30582">MVRTLLVRGLLTGLLAGLIAGGFAFVLGEPHVDSAIALEEAAAAKAGTGAGTGTGTGTGSGSSTGTGESASHDHQAGHDQAAGHDDTARSGEAGGHDHGDEATVSRPVQKAGLFLATGLYGLAVGGVFALVFAGLRGRVGPRSDGRLALAAAGTAFTAVVLVPFLKYPANPPAVGDPETINGRTLLYVVIVLVGLAATAIAVATARRVTSPDPWVRWVAATGAFLVPVVAAWVLLPGVNEVPDGFPAALLWEFRIASLGTQLVFWAAFGVLFGWAGDRAAARHPLTTPGSPASSPLSPSSSPGSSS</sequence>
<proteinExistence type="predicted"/>
<feature type="region of interest" description="Disordered" evidence="1">
    <location>
        <begin position="285"/>
        <end position="306"/>
    </location>
</feature>
<evidence type="ECO:0000256" key="2">
    <source>
        <dbReference type="SAM" id="Phobius"/>
    </source>
</evidence>
<feature type="transmembrane region" description="Helical" evidence="2">
    <location>
        <begin position="113"/>
        <end position="135"/>
    </location>
</feature>
<protein>
    <submittedName>
        <fullName evidence="3">CbtA family protein</fullName>
    </submittedName>
</protein>
<feature type="compositionally biased region" description="Basic and acidic residues" evidence="1">
    <location>
        <begin position="70"/>
        <end position="103"/>
    </location>
</feature>
<dbReference type="EMBL" id="JAATEP010000030">
    <property type="protein sequence ID" value="NJP94559.1"/>
    <property type="molecule type" value="Genomic_DNA"/>
</dbReference>
<keyword evidence="2" id="KW-1133">Transmembrane helix</keyword>
<dbReference type="Proteomes" id="UP000696294">
    <property type="component" value="Unassembled WGS sequence"/>
</dbReference>
<feature type="transmembrane region" description="Helical" evidence="2">
    <location>
        <begin position="217"/>
        <end position="235"/>
    </location>
</feature>